<feature type="chain" id="PRO_5044760519" evidence="6">
    <location>
        <begin position="22"/>
        <end position="357"/>
    </location>
</feature>
<feature type="binding site" evidence="5">
    <location>
        <position position="212"/>
    </location>
    <ligand>
        <name>substrate</name>
    </ligand>
</feature>
<dbReference type="Pfam" id="PF03480">
    <property type="entry name" value="DctP"/>
    <property type="match status" value="1"/>
</dbReference>
<dbReference type="AlphaFoldDB" id="A0ABD4X8Y2"/>
<evidence type="ECO:0000256" key="6">
    <source>
        <dbReference type="SAM" id="SignalP"/>
    </source>
</evidence>
<protein>
    <submittedName>
        <fullName evidence="7">TRAP transporter substrate-binding protein</fullName>
    </submittedName>
</protein>
<dbReference type="PANTHER" id="PTHR33376">
    <property type="match status" value="1"/>
</dbReference>
<name>A0ABD4X8Y2_9RHOB</name>
<dbReference type="PANTHER" id="PTHR33376:SF5">
    <property type="entry name" value="EXTRACYTOPLASMIC SOLUTE RECEPTOR PROTEIN"/>
    <property type="match status" value="1"/>
</dbReference>
<dbReference type="InterPro" id="IPR018389">
    <property type="entry name" value="DctP_fam"/>
</dbReference>
<evidence type="ECO:0000313" key="7">
    <source>
        <dbReference type="EMBL" id="MDE4165908.1"/>
    </source>
</evidence>
<evidence type="ECO:0000256" key="3">
    <source>
        <dbReference type="ARBA" id="ARBA00022764"/>
    </source>
</evidence>
<feature type="binding site" evidence="4">
    <location>
        <position position="175"/>
    </location>
    <ligand>
        <name>substrate</name>
    </ligand>
</feature>
<sequence>MQKINRRTAIMSSCGLIPAMAAPAIASGVRRMTMVTAWPRDMKPMHNTAERLASRIAAMSDGQIIVDVLGAGEKMGAFETLDALSAGAADLSHGTSYYWTKKSPAFAFFATIPFGMMANEHNAWLEHGGGQQLWDELGERFGVKPLAGGNTGVQSAGWFRAPLRTRRDLEGLVIRFPSLGGELFRSMGAVPKLTAASEIKALLDSGDLDAAEWICPWVDLEFGMHLHAKNCYYPGVHEPGHTLEVNVSLQKWNNYDDATRAIIMNACQAESAAMPNEFAAQNAAAVGKLSRDFGVKFLPLPNDIVRAMRHAAPGLIEEFVAEDAFSKRVHASYNDFARSLGRWSEFSERAYWRARFT</sequence>
<reference evidence="7 8" key="1">
    <citation type="submission" date="2023-02" db="EMBL/GenBank/DDBJ databases">
        <title>Population genomics of bacteria associated with diatom.</title>
        <authorList>
            <person name="Xie J."/>
            <person name="Wang H."/>
        </authorList>
    </citation>
    <scope>NUCLEOTIDE SEQUENCE [LARGE SCALE GENOMIC DNA]</scope>
    <source>
        <strain evidence="7 8">PT47_8</strain>
    </source>
</reference>
<dbReference type="Proteomes" id="UP001218364">
    <property type="component" value="Unassembled WGS sequence"/>
</dbReference>
<comment type="caution">
    <text evidence="7">The sequence shown here is derived from an EMBL/GenBank/DDBJ whole genome shotgun (WGS) entry which is preliminary data.</text>
</comment>
<comment type="subcellular location">
    <subcellularLocation>
        <location evidence="1">Periplasm</location>
    </subcellularLocation>
</comment>
<feature type="binding site" evidence="4">
    <location>
        <position position="154"/>
    </location>
    <ligand>
        <name>substrate</name>
    </ligand>
</feature>
<feature type="binding site" evidence="5">
    <location>
        <position position="213"/>
    </location>
    <ligand>
        <name>Na(+)</name>
        <dbReference type="ChEBI" id="CHEBI:29101"/>
    </ligand>
</feature>
<keyword evidence="5" id="KW-0479">Metal-binding</keyword>
<feature type="signal peptide" evidence="6">
    <location>
        <begin position="1"/>
        <end position="21"/>
    </location>
</feature>
<dbReference type="CDD" id="cd13604">
    <property type="entry name" value="PBP2_TRAP_ketoacid_lactate_like"/>
    <property type="match status" value="1"/>
</dbReference>
<accession>A0ABD4X8Y2</accession>
<dbReference type="PIRSF" id="PIRSF039026">
    <property type="entry name" value="SiaP"/>
    <property type="match status" value="1"/>
</dbReference>
<dbReference type="Gene3D" id="3.40.190.10">
    <property type="entry name" value="Periplasmic binding protein-like II"/>
    <property type="match status" value="1"/>
</dbReference>
<proteinExistence type="predicted"/>
<dbReference type="EMBL" id="JARCJK010000003">
    <property type="protein sequence ID" value="MDE4165908.1"/>
    <property type="molecule type" value="Genomic_DNA"/>
</dbReference>
<dbReference type="RefSeq" id="WP_274839593.1">
    <property type="nucleotide sequence ID" value="NZ_JARCJF010000003.1"/>
</dbReference>
<evidence type="ECO:0000256" key="1">
    <source>
        <dbReference type="ARBA" id="ARBA00004418"/>
    </source>
</evidence>
<dbReference type="InterPro" id="IPR026289">
    <property type="entry name" value="SBP_TakP-like"/>
</dbReference>
<evidence type="ECO:0000313" key="8">
    <source>
        <dbReference type="Proteomes" id="UP001218364"/>
    </source>
</evidence>
<evidence type="ECO:0000256" key="5">
    <source>
        <dbReference type="PIRSR" id="PIRSR039026-2"/>
    </source>
</evidence>
<feature type="binding site" evidence="5">
    <location>
        <position position="238"/>
    </location>
    <ligand>
        <name>substrate</name>
    </ligand>
</feature>
<keyword evidence="3" id="KW-0574">Periplasm</keyword>
<keyword evidence="2 6" id="KW-0732">Signal</keyword>
<evidence type="ECO:0000256" key="2">
    <source>
        <dbReference type="ARBA" id="ARBA00022729"/>
    </source>
</evidence>
<dbReference type="Gene3D" id="3.40.190.170">
    <property type="entry name" value="Bacterial extracellular solute-binding protein, family 7"/>
    <property type="match status" value="1"/>
</dbReference>
<dbReference type="InterPro" id="IPR038404">
    <property type="entry name" value="TRAP_DctP_sf"/>
</dbReference>
<organism evidence="7 8">
    <name type="scientific">Phaeobacter gallaeciensis</name>
    <dbReference type="NCBI Taxonomy" id="60890"/>
    <lineage>
        <taxon>Bacteria</taxon>
        <taxon>Pseudomonadati</taxon>
        <taxon>Pseudomonadota</taxon>
        <taxon>Alphaproteobacteria</taxon>
        <taxon>Rhodobacterales</taxon>
        <taxon>Roseobacteraceae</taxon>
        <taxon>Phaeobacter</taxon>
    </lineage>
</organism>
<gene>
    <name evidence="7" type="ORF">PXK24_09400</name>
</gene>
<evidence type="ECO:0000256" key="4">
    <source>
        <dbReference type="PIRSR" id="PIRSR039026-1"/>
    </source>
</evidence>
<dbReference type="GO" id="GO:0042597">
    <property type="term" value="C:periplasmic space"/>
    <property type="evidence" value="ECO:0007669"/>
    <property type="project" value="UniProtKB-SubCell"/>
</dbReference>